<sequence length="496" mass="54382">MSPSQPDIEPQTQIPGLTIYGIRGSSASESSSPSTTAGSDAMNARVMKQLKGGMYQADLTAEGAIFYADPDTVQTVLDRLRVHHNLTATSLTAGGQSSAAKPRLPKGGFKPRSNSYKPFVHLLNKIVDGANECILGSHLSGLRFHTFAKEIDEKYGTVKGLKPNGIGVIGELQTTVSWEDVEISVESKSTVEEMVKQAAMYAHCSLLNNLRRFFALGIGFNSTTLEAYVFVFHRSGLSASPPLGLKKRLGFDALVKHLVGILSIQGEAAYGLDVTHKQDIFHINNTYYQHVRFLYLHDSLVRGCATVVYSLDAYTNGVPPDMPSRMLSHSEGLKDNLPNKLTYKMTYPIKGQSQEGSLFSRVFRQFGIANVLGFHSSGPEEPHGSTEPFFKSAVFWNIFEDKRYEEPGEDSYPKDGHHEPEERGLRCIAFSGGGQSLLDLGNKDGGIPSPGELLETILHAIIGHCNLFIKGVLHCDVNDGNILRYMKPVQCPELDM</sequence>
<name>A0A9P5T6V9_9AGAM</name>
<reference evidence="1" key="1">
    <citation type="submission" date="2019-10" db="EMBL/GenBank/DDBJ databases">
        <authorList>
            <consortium name="DOE Joint Genome Institute"/>
            <person name="Kuo A."/>
            <person name="Miyauchi S."/>
            <person name="Kiss E."/>
            <person name="Drula E."/>
            <person name="Kohler A."/>
            <person name="Sanchez-Garcia M."/>
            <person name="Andreopoulos B."/>
            <person name="Barry K.W."/>
            <person name="Bonito G."/>
            <person name="Buee M."/>
            <person name="Carver A."/>
            <person name="Chen C."/>
            <person name="Cichocki N."/>
            <person name="Clum A."/>
            <person name="Culley D."/>
            <person name="Crous P.W."/>
            <person name="Fauchery L."/>
            <person name="Girlanda M."/>
            <person name="Hayes R."/>
            <person name="Keri Z."/>
            <person name="LaButti K."/>
            <person name="Lipzen A."/>
            <person name="Lombard V."/>
            <person name="Magnuson J."/>
            <person name="Maillard F."/>
            <person name="Morin E."/>
            <person name="Murat C."/>
            <person name="Nolan M."/>
            <person name="Ohm R."/>
            <person name="Pangilinan J."/>
            <person name="Pereira M."/>
            <person name="Perotto S."/>
            <person name="Peter M."/>
            <person name="Riley R."/>
            <person name="Sitrit Y."/>
            <person name="Stielow B."/>
            <person name="Szollosi G."/>
            <person name="Zifcakova L."/>
            <person name="Stursova M."/>
            <person name="Spatafora J.W."/>
            <person name="Tedersoo L."/>
            <person name="Vaario L.-M."/>
            <person name="Yamada A."/>
            <person name="Yan M."/>
            <person name="Wang P."/>
            <person name="Xu J."/>
            <person name="Bruns T."/>
            <person name="Baldrian P."/>
            <person name="Vilgalys R."/>
            <person name="Henrissat B."/>
            <person name="Grigoriev I.V."/>
            <person name="Hibbett D."/>
            <person name="Nagy L.G."/>
            <person name="Martin F.M."/>
        </authorList>
    </citation>
    <scope>NUCLEOTIDE SEQUENCE</scope>
    <source>
        <strain evidence="1">Prilba</strain>
    </source>
</reference>
<reference evidence="1" key="2">
    <citation type="journal article" date="2020" name="Nat. Commun.">
        <title>Large-scale genome sequencing of mycorrhizal fungi provides insights into the early evolution of symbiotic traits.</title>
        <authorList>
            <person name="Miyauchi S."/>
            <person name="Kiss E."/>
            <person name="Kuo A."/>
            <person name="Drula E."/>
            <person name="Kohler A."/>
            <person name="Sanchez-Garcia M."/>
            <person name="Morin E."/>
            <person name="Andreopoulos B."/>
            <person name="Barry K.W."/>
            <person name="Bonito G."/>
            <person name="Buee M."/>
            <person name="Carver A."/>
            <person name="Chen C."/>
            <person name="Cichocki N."/>
            <person name="Clum A."/>
            <person name="Culley D."/>
            <person name="Crous P.W."/>
            <person name="Fauchery L."/>
            <person name="Girlanda M."/>
            <person name="Hayes R.D."/>
            <person name="Keri Z."/>
            <person name="LaButti K."/>
            <person name="Lipzen A."/>
            <person name="Lombard V."/>
            <person name="Magnuson J."/>
            <person name="Maillard F."/>
            <person name="Murat C."/>
            <person name="Nolan M."/>
            <person name="Ohm R.A."/>
            <person name="Pangilinan J."/>
            <person name="Pereira M.F."/>
            <person name="Perotto S."/>
            <person name="Peter M."/>
            <person name="Pfister S."/>
            <person name="Riley R."/>
            <person name="Sitrit Y."/>
            <person name="Stielow J.B."/>
            <person name="Szollosi G."/>
            <person name="Zifcakova L."/>
            <person name="Stursova M."/>
            <person name="Spatafora J.W."/>
            <person name="Tedersoo L."/>
            <person name="Vaario L.M."/>
            <person name="Yamada A."/>
            <person name="Yan M."/>
            <person name="Wang P."/>
            <person name="Xu J."/>
            <person name="Bruns T."/>
            <person name="Baldrian P."/>
            <person name="Vilgalys R."/>
            <person name="Dunand C."/>
            <person name="Henrissat B."/>
            <person name="Grigoriev I.V."/>
            <person name="Hibbett D."/>
            <person name="Nagy L.G."/>
            <person name="Martin F.M."/>
        </authorList>
    </citation>
    <scope>NUCLEOTIDE SEQUENCE</scope>
    <source>
        <strain evidence="1">Prilba</strain>
    </source>
</reference>
<dbReference type="AlphaFoldDB" id="A0A9P5T6V9"/>
<dbReference type="OrthoDB" id="3182677at2759"/>
<organism evidence="1 2">
    <name type="scientific">Russula ochroleuca</name>
    <dbReference type="NCBI Taxonomy" id="152965"/>
    <lineage>
        <taxon>Eukaryota</taxon>
        <taxon>Fungi</taxon>
        <taxon>Dikarya</taxon>
        <taxon>Basidiomycota</taxon>
        <taxon>Agaricomycotina</taxon>
        <taxon>Agaricomycetes</taxon>
        <taxon>Russulales</taxon>
        <taxon>Russulaceae</taxon>
        <taxon>Russula</taxon>
    </lineage>
</organism>
<evidence type="ECO:0008006" key="3">
    <source>
        <dbReference type="Google" id="ProtNLM"/>
    </source>
</evidence>
<dbReference type="Proteomes" id="UP000759537">
    <property type="component" value="Unassembled WGS sequence"/>
</dbReference>
<evidence type="ECO:0000313" key="1">
    <source>
        <dbReference type="EMBL" id="KAF8478470.1"/>
    </source>
</evidence>
<proteinExistence type="predicted"/>
<protein>
    <recommendedName>
        <fullName evidence="3">Fungal-type protein kinase domain-containing protein</fullName>
    </recommendedName>
</protein>
<accession>A0A9P5T6V9</accession>
<keyword evidence="2" id="KW-1185">Reference proteome</keyword>
<gene>
    <name evidence="1" type="ORF">DFH94DRAFT_750045</name>
</gene>
<comment type="caution">
    <text evidence="1">The sequence shown here is derived from an EMBL/GenBank/DDBJ whole genome shotgun (WGS) entry which is preliminary data.</text>
</comment>
<evidence type="ECO:0000313" key="2">
    <source>
        <dbReference type="Proteomes" id="UP000759537"/>
    </source>
</evidence>
<dbReference type="EMBL" id="WHVB01000011">
    <property type="protein sequence ID" value="KAF8478470.1"/>
    <property type="molecule type" value="Genomic_DNA"/>
</dbReference>